<name>A0A0C3KX27_9AGAM</name>
<dbReference type="EMBL" id="KN823031">
    <property type="protein sequence ID" value="KIO25993.1"/>
    <property type="molecule type" value="Genomic_DNA"/>
</dbReference>
<evidence type="ECO:0000313" key="1">
    <source>
        <dbReference type="EMBL" id="KIO25993.1"/>
    </source>
</evidence>
<dbReference type="HOGENOM" id="CLU_2074896_0_0_1"/>
<gene>
    <name evidence="1" type="ORF">M407DRAFT_24656</name>
</gene>
<dbReference type="Proteomes" id="UP000054248">
    <property type="component" value="Unassembled WGS sequence"/>
</dbReference>
<sequence length="145" mass="15764">MAPKLVSSETVFDVAKFAVSFAPVPGLGGGILIIEKIYNSAKNVQINRSIYLTFITLFSANTARHSGKCTRLGDAAVMMMETIRDNAPAAEPSKLDKTVQKTLSTLEAIKQDVDLWSSYTYIQSVSLANLLQDAYSHILVVLPPT</sequence>
<organism evidence="1 2">
    <name type="scientific">Tulasnella calospora MUT 4182</name>
    <dbReference type="NCBI Taxonomy" id="1051891"/>
    <lineage>
        <taxon>Eukaryota</taxon>
        <taxon>Fungi</taxon>
        <taxon>Dikarya</taxon>
        <taxon>Basidiomycota</taxon>
        <taxon>Agaricomycotina</taxon>
        <taxon>Agaricomycetes</taxon>
        <taxon>Cantharellales</taxon>
        <taxon>Tulasnellaceae</taxon>
        <taxon>Tulasnella</taxon>
    </lineage>
</organism>
<dbReference type="AlphaFoldDB" id="A0A0C3KX27"/>
<accession>A0A0C3KX27</accession>
<reference evidence="2" key="2">
    <citation type="submission" date="2015-01" db="EMBL/GenBank/DDBJ databases">
        <title>Evolutionary Origins and Diversification of the Mycorrhizal Mutualists.</title>
        <authorList>
            <consortium name="DOE Joint Genome Institute"/>
            <consortium name="Mycorrhizal Genomics Consortium"/>
            <person name="Kohler A."/>
            <person name="Kuo A."/>
            <person name="Nagy L.G."/>
            <person name="Floudas D."/>
            <person name="Copeland A."/>
            <person name="Barry K.W."/>
            <person name="Cichocki N."/>
            <person name="Veneault-Fourrey C."/>
            <person name="LaButti K."/>
            <person name="Lindquist E.A."/>
            <person name="Lipzen A."/>
            <person name="Lundell T."/>
            <person name="Morin E."/>
            <person name="Murat C."/>
            <person name="Riley R."/>
            <person name="Ohm R."/>
            <person name="Sun H."/>
            <person name="Tunlid A."/>
            <person name="Henrissat B."/>
            <person name="Grigoriev I.V."/>
            <person name="Hibbett D.S."/>
            <person name="Martin F."/>
        </authorList>
    </citation>
    <scope>NUCLEOTIDE SEQUENCE [LARGE SCALE GENOMIC DNA]</scope>
    <source>
        <strain evidence="2">MUT 4182</strain>
    </source>
</reference>
<protein>
    <submittedName>
        <fullName evidence="1">Uncharacterized protein</fullName>
    </submittedName>
</protein>
<reference evidence="1 2" key="1">
    <citation type="submission" date="2014-04" db="EMBL/GenBank/DDBJ databases">
        <authorList>
            <consortium name="DOE Joint Genome Institute"/>
            <person name="Kuo A."/>
            <person name="Girlanda M."/>
            <person name="Perotto S."/>
            <person name="Kohler A."/>
            <person name="Nagy L.G."/>
            <person name="Floudas D."/>
            <person name="Copeland A."/>
            <person name="Barry K.W."/>
            <person name="Cichocki N."/>
            <person name="Veneault-Fourrey C."/>
            <person name="LaButti K."/>
            <person name="Lindquist E.A."/>
            <person name="Lipzen A."/>
            <person name="Lundell T."/>
            <person name="Morin E."/>
            <person name="Murat C."/>
            <person name="Sun H."/>
            <person name="Tunlid A."/>
            <person name="Henrissat B."/>
            <person name="Grigoriev I.V."/>
            <person name="Hibbett D.S."/>
            <person name="Martin F."/>
            <person name="Nordberg H.P."/>
            <person name="Cantor M.N."/>
            <person name="Hua S.X."/>
        </authorList>
    </citation>
    <scope>NUCLEOTIDE SEQUENCE [LARGE SCALE GENOMIC DNA]</scope>
    <source>
        <strain evidence="1 2">MUT 4182</strain>
    </source>
</reference>
<dbReference type="OrthoDB" id="5966500at2759"/>
<proteinExistence type="predicted"/>
<keyword evidence="2" id="KW-1185">Reference proteome</keyword>
<evidence type="ECO:0000313" key="2">
    <source>
        <dbReference type="Proteomes" id="UP000054248"/>
    </source>
</evidence>